<dbReference type="Proteomes" id="UP000652153">
    <property type="component" value="Unassembled WGS sequence"/>
</dbReference>
<proteinExistence type="predicted"/>
<reference evidence="2" key="1">
    <citation type="journal article" date="2019" name="Int. J. Syst. Evol. Microbiol.">
        <title>The Global Catalogue of Microorganisms (GCM) 10K type strain sequencing project: providing services to taxonomists for standard genome sequencing and annotation.</title>
        <authorList>
            <consortium name="The Broad Institute Genomics Platform"/>
            <consortium name="The Broad Institute Genome Sequencing Center for Infectious Disease"/>
            <person name="Wu L."/>
            <person name="Ma J."/>
        </authorList>
    </citation>
    <scope>NUCLEOTIDE SEQUENCE [LARGE SCALE GENOMIC DNA]</scope>
    <source>
        <strain evidence="2">CGMCC 1.12770</strain>
    </source>
</reference>
<accession>A0ABQ1ZHF8</accession>
<comment type="caution">
    <text evidence="1">The sequence shown here is derived from an EMBL/GenBank/DDBJ whole genome shotgun (WGS) entry which is preliminary data.</text>
</comment>
<sequence length="52" mass="6276">MDGLFLWCQPRSHQKITHNIEGDDDHIVGDKPWLKMQYESHDFINFFDLSNR</sequence>
<gene>
    <name evidence="1" type="ORF">GCM10008014_39660</name>
</gene>
<organism evidence="1 2">
    <name type="scientific">Paenibacillus silvae</name>
    <dbReference type="NCBI Taxonomy" id="1325358"/>
    <lineage>
        <taxon>Bacteria</taxon>
        <taxon>Bacillati</taxon>
        <taxon>Bacillota</taxon>
        <taxon>Bacilli</taxon>
        <taxon>Bacillales</taxon>
        <taxon>Paenibacillaceae</taxon>
        <taxon>Paenibacillus</taxon>
    </lineage>
</organism>
<evidence type="ECO:0000313" key="1">
    <source>
        <dbReference type="EMBL" id="GGH62836.1"/>
    </source>
</evidence>
<keyword evidence="2" id="KW-1185">Reference proteome</keyword>
<protein>
    <submittedName>
        <fullName evidence="1">Uncharacterized protein</fullName>
    </submittedName>
</protein>
<dbReference type="EMBL" id="BMFU01000006">
    <property type="protein sequence ID" value="GGH62836.1"/>
    <property type="molecule type" value="Genomic_DNA"/>
</dbReference>
<dbReference type="RefSeq" id="WP_188593563.1">
    <property type="nucleotide sequence ID" value="NZ_BMFU01000006.1"/>
</dbReference>
<evidence type="ECO:0000313" key="2">
    <source>
        <dbReference type="Proteomes" id="UP000652153"/>
    </source>
</evidence>
<name>A0ABQ1ZHF8_9BACL</name>